<protein>
    <recommendedName>
        <fullName evidence="2">Alpha/beta hydrolase fold-3 domain-containing protein</fullName>
    </recommendedName>
</protein>
<dbReference type="KEGG" id="hro:HELRODRAFT_161005"/>
<dbReference type="InterPro" id="IPR033140">
    <property type="entry name" value="Lipase_GDXG_put_SER_AS"/>
</dbReference>
<dbReference type="HOGENOM" id="CLU_1645564_0_0_1"/>
<reference evidence="5" key="1">
    <citation type="submission" date="2012-12" db="EMBL/GenBank/DDBJ databases">
        <authorList>
            <person name="Hellsten U."/>
            <person name="Grimwood J."/>
            <person name="Chapman J.A."/>
            <person name="Shapiro H."/>
            <person name="Aerts A."/>
            <person name="Otillar R.P."/>
            <person name="Terry A.Y."/>
            <person name="Boore J.L."/>
            <person name="Simakov O."/>
            <person name="Marletaz F."/>
            <person name="Cho S.-J."/>
            <person name="Edsinger-Gonzales E."/>
            <person name="Havlak P."/>
            <person name="Kuo D.-H."/>
            <person name="Larsson T."/>
            <person name="Lv J."/>
            <person name="Arendt D."/>
            <person name="Savage R."/>
            <person name="Osoegawa K."/>
            <person name="de Jong P."/>
            <person name="Lindberg D.R."/>
            <person name="Seaver E.C."/>
            <person name="Weisblat D.A."/>
            <person name="Putnam N.H."/>
            <person name="Grigoriev I.V."/>
            <person name="Rokhsar D.S."/>
        </authorList>
    </citation>
    <scope>NUCLEOTIDE SEQUENCE</scope>
</reference>
<dbReference type="Proteomes" id="UP000015101">
    <property type="component" value="Unassembled WGS sequence"/>
</dbReference>
<accession>T1EQZ9</accession>
<evidence type="ECO:0000313" key="4">
    <source>
        <dbReference type="EnsemblMetazoa" id="HelroP161005"/>
    </source>
</evidence>
<dbReference type="GeneID" id="20198999"/>
<dbReference type="STRING" id="6412.T1EQZ9"/>
<dbReference type="EMBL" id="KB096742">
    <property type="protein sequence ID" value="ESO01834.1"/>
    <property type="molecule type" value="Genomic_DNA"/>
</dbReference>
<dbReference type="CTD" id="20198999"/>
<sequence length="161" mass="17491">MVFTLLQTPSATYPLSDGLIVHCHGGGFIAQSSATHSTYLRDWALKTKVPIVSIDYSLAPEFHYPRQVEEIFFAYCWILNNLHIFGSTGSKICFAGDSAGANLATSTVLRTIHEGVRVPDGLLAVYGCFLVSYFPTPSRLLALLDPVLPLGMLPKCVGGEK</sequence>
<reference evidence="4" key="3">
    <citation type="submission" date="2015-06" db="UniProtKB">
        <authorList>
            <consortium name="EnsemblMetazoa"/>
        </authorList>
    </citation>
    <scope>IDENTIFICATION</scope>
</reference>
<dbReference type="GO" id="GO:0016787">
    <property type="term" value="F:hydrolase activity"/>
    <property type="evidence" value="ECO:0007669"/>
    <property type="project" value="InterPro"/>
</dbReference>
<name>T1EQZ9_HELRO</name>
<dbReference type="InterPro" id="IPR013094">
    <property type="entry name" value="AB_hydrolase_3"/>
</dbReference>
<dbReference type="Gene3D" id="3.40.50.1820">
    <property type="entry name" value="alpha/beta hydrolase"/>
    <property type="match status" value="1"/>
</dbReference>
<dbReference type="PANTHER" id="PTHR23025:SF3">
    <property type="entry name" value="HORMONE-SENSITIVE LIPASE"/>
    <property type="match status" value="1"/>
</dbReference>
<dbReference type="eggNOG" id="KOG4388">
    <property type="taxonomic scope" value="Eukaryota"/>
</dbReference>
<evidence type="ECO:0000259" key="2">
    <source>
        <dbReference type="Pfam" id="PF07859"/>
    </source>
</evidence>
<dbReference type="InterPro" id="IPR029058">
    <property type="entry name" value="AB_hydrolase_fold"/>
</dbReference>
<evidence type="ECO:0000313" key="5">
    <source>
        <dbReference type="Proteomes" id="UP000015101"/>
    </source>
</evidence>
<dbReference type="AlphaFoldDB" id="T1EQZ9"/>
<reference evidence="3 5" key="2">
    <citation type="journal article" date="2013" name="Nature">
        <title>Insights into bilaterian evolution from three spiralian genomes.</title>
        <authorList>
            <person name="Simakov O."/>
            <person name="Marletaz F."/>
            <person name="Cho S.J."/>
            <person name="Edsinger-Gonzales E."/>
            <person name="Havlak P."/>
            <person name="Hellsten U."/>
            <person name="Kuo D.H."/>
            <person name="Larsson T."/>
            <person name="Lv J."/>
            <person name="Arendt D."/>
            <person name="Savage R."/>
            <person name="Osoegawa K."/>
            <person name="de Jong P."/>
            <person name="Grimwood J."/>
            <person name="Chapman J.A."/>
            <person name="Shapiro H."/>
            <person name="Aerts A."/>
            <person name="Otillar R.P."/>
            <person name="Terry A.Y."/>
            <person name="Boore J.L."/>
            <person name="Grigoriev I.V."/>
            <person name="Lindberg D.R."/>
            <person name="Seaver E.C."/>
            <person name="Weisblat D.A."/>
            <person name="Putnam N.H."/>
            <person name="Rokhsar D.S."/>
        </authorList>
    </citation>
    <scope>NUCLEOTIDE SEQUENCE</scope>
</reference>
<organism evidence="4 5">
    <name type="scientific">Helobdella robusta</name>
    <name type="common">Californian leech</name>
    <dbReference type="NCBI Taxonomy" id="6412"/>
    <lineage>
        <taxon>Eukaryota</taxon>
        <taxon>Metazoa</taxon>
        <taxon>Spiralia</taxon>
        <taxon>Lophotrochozoa</taxon>
        <taxon>Annelida</taxon>
        <taxon>Clitellata</taxon>
        <taxon>Hirudinea</taxon>
        <taxon>Rhynchobdellida</taxon>
        <taxon>Glossiphoniidae</taxon>
        <taxon>Helobdella</taxon>
    </lineage>
</organism>
<dbReference type="EMBL" id="AMQM01000731">
    <property type="status" value="NOT_ANNOTATED_CDS"/>
    <property type="molecule type" value="Genomic_DNA"/>
</dbReference>
<dbReference type="OrthoDB" id="408631at2759"/>
<evidence type="ECO:0000313" key="3">
    <source>
        <dbReference type="EMBL" id="ESO01834.1"/>
    </source>
</evidence>
<keyword evidence="5" id="KW-1185">Reference proteome</keyword>
<evidence type="ECO:0000256" key="1">
    <source>
        <dbReference type="PROSITE-ProRule" id="PRU10038"/>
    </source>
</evidence>
<dbReference type="PANTHER" id="PTHR23025">
    <property type="entry name" value="TRIACYLGLYCEROL LIPASE"/>
    <property type="match status" value="1"/>
</dbReference>
<dbReference type="RefSeq" id="XP_009019242.1">
    <property type="nucleotide sequence ID" value="XM_009020994.1"/>
</dbReference>
<dbReference type="EnsemblMetazoa" id="HelroT161005">
    <property type="protein sequence ID" value="HelroP161005"/>
    <property type="gene ID" value="HelroG161005"/>
</dbReference>
<gene>
    <name evidence="4" type="primary">20198999</name>
    <name evidence="3" type="ORF">HELRODRAFT_161005</name>
</gene>
<feature type="active site" evidence="1">
    <location>
        <position position="98"/>
    </location>
</feature>
<dbReference type="SUPFAM" id="SSF53474">
    <property type="entry name" value="alpha/beta-Hydrolases"/>
    <property type="match status" value="1"/>
</dbReference>
<feature type="domain" description="Alpha/beta hydrolase fold-3" evidence="2">
    <location>
        <begin position="20"/>
        <end position="130"/>
    </location>
</feature>
<proteinExistence type="predicted"/>
<dbReference type="PROSITE" id="PS01174">
    <property type="entry name" value="LIPASE_GDXG_SER"/>
    <property type="match status" value="1"/>
</dbReference>
<dbReference type="Pfam" id="PF07859">
    <property type="entry name" value="Abhydrolase_3"/>
    <property type="match status" value="1"/>
</dbReference>
<dbReference type="InParanoid" id="T1EQZ9"/>